<accession>A0ABP8DBM3</accession>
<sequence length="497" mass="54224">MAGKLEVERKYEVPDGFALPDLTGIGGVATIGEPDDQRLDAVYYDTEGLHLARGRVTLRRRSGGHDAGWHLKRPSAGERSELQIPATGRRTPPPAVTDQIRALSRGEALTPVARIRTHRVERALRSADGRTVALLADDLVSTESLRRGGSAREWHELEIELVDGADGALARLDRVLRRAGARPASSPSKLAQALGEDYPTPTGLRLRGSKARKALAAYLAAQRNALIEQDPQVRDGDAEAVHKMRVATRRLRSTLRSFAPVLSGNVGALHDEVRWVTRLLGAVRDCDVMAERLAGLIAAEPPALVVGPVAARITTLLGQRAAAARAELTEGLNSERYTTLLNDIDALVYRAAQPDNIPSRRLTRRARKALERADARLADARKRKPGKRTDERLHEARKAYKRARYAVELVTPLKKSARAERLTERLTALQDVLGAHQDALVTCDLLLGYAAGAHEAGENAFTYGLLHARTDEHGRQALAELPATSKRARKAGKKLFG</sequence>
<protein>
    <submittedName>
        <fullName evidence="3">CYTH and CHAD domain-containing protein</fullName>
    </submittedName>
</protein>
<dbReference type="Pfam" id="PF01928">
    <property type="entry name" value="CYTH"/>
    <property type="match status" value="1"/>
</dbReference>
<evidence type="ECO:0000259" key="2">
    <source>
        <dbReference type="PROSITE" id="PS51708"/>
    </source>
</evidence>
<dbReference type="PANTHER" id="PTHR39339">
    <property type="entry name" value="SLR1444 PROTEIN"/>
    <property type="match status" value="1"/>
</dbReference>
<organism evidence="3 4">
    <name type="scientific">Dactylosporangium darangshiense</name>
    <dbReference type="NCBI Taxonomy" id="579108"/>
    <lineage>
        <taxon>Bacteria</taxon>
        <taxon>Bacillati</taxon>
        <taxon>Actinomycetota</taxon>
        <taxon>Actinomycetes</taxon>
        <taxon>Micromonosporales</taxon>
        <taxon>Micromonosporaceae</taxon>
        <taxon>Dactylosporangium</taxon>
    </lineage>
</organism>
<dbReference type="EMBL" id="BAABAT010000012">
    <property type="protein sequence ID" value="GAA4252030.1"/>
    <property type="molecule type" value="Genomic_DNA"/>
</dbReference>
<dbReference type="SMART" id="SM01118">
    <property type="entry name" value="CYTH"/>
    <property type="match status" value="1"/>
</dbReference>
<dbReference type="Gene3D" id="2.40.320.10">
    <property type="entry name" value="Hypothetical Protein Pfu-838710-001"/>
    <property type="match status" value="1"/>
</dbReference>
<evidence type="ECO:0000313" key="4">
    <source>
        <dbReference type="Proteomes" id="UP001500620"/>
    </source>
</evidence>
<dbReference type="PANTHER" id="PTHR39339:SF1">
    <property type="entry name" value="CHAD DOMAIN-CONTAINING PROTEIN"/>
    <property type="match status" value="1"/>
</dbReference>
<dbReference type="PROSITE" id="PS51707">
    <property type="entry name" value="CYTH"/>
    <property type="match status" value="1"/>
</dbReference>
<evidence type="ECO:0000259" key="1">
    <source>
        <dbReference type="PROSITE" id="PS51707"/>
    </source>
</evidence>
<evidence type="ECO:0000313" key="3">
    <source>
        <dbReference type="EMBL" id="GAA4252030.1"/>
    </source>
</evidence>
<dbReference type="Pfam" id="PF05235">
    <property type="entry name" value="CHAD"/>
    <property type="match status" value="1"/>
</dbReference>
<dbReference type="SUPFAM" id="SSF55154">
    <property type="entry name" value="CYTH-like phosphatases"/>
    <property type="match status" value="1"/>
</dbReference>
<dbReference type="PROSITE" id="PS51708">
    <property type="entry name" value="CHAD"/>
    <property type="match status" value="1"/>
</dbReference>
<comment type="caution">
    <text evidence="3">The sequence shown here is derived from an EMBL/GenBank/DDBJ whole genome shotgun (WGS) entry which is preliminary data.</text>
</comment>
<feature type="domain" description="CYTH" evidence="1">
    <location>
        <begin position="4"/>
        <end position="197"/>
    </location>
</feature>
<dbReference type="RefSeq" id="WP_345129273.1">
    <property type="nucleotide sequence ID" value="NZ_BAABAT010000012.1"/>
</dbReference>
<keyword evidence="4" id="KW-1185">Reference proteome</keyword>
<dbReference type="InterPro" id="IPR007899">
    <property type="entry name" value="CHAD_dom"/>
</dbReference>
<dbReference type="InterPro" id="IPR038186">
    <property type="entry name" value="CHAD_dom_sf"/>
</dbReference>
<feature type="domain" description="CHAD" evidence="2">
    <location>
        <begin position="208"/>
        <end position="490"/>
    </location>
</feature>
<gene>
    <name evidence="3" type="ORF">GCM10022255_046960</name>
</gene>
<proteinExistence type="predicted"/>
<reference evidence="4" key="1">
    <citation type="journal article" date="2019" name="Int. J. Syst. Evol. Microbiol.">
        <title>The Global Catalogue of Microorganisms (GCM) 10K type strain sequencing project: providing services to taxonomists for standard genome sequencing and annotation.</title>
        <authorList>
            <consortium name="The Broad Institute Genomics Platform"/>
            <consortium name="The Broad Institute Genome Sequencing Center for Infectious Disease"/>
            <person name="Wu L."/>
            <person name="Ma J."/>
        </authorList>
    </citation>
    <scope>NUCLEOTIDE SEQUENCE [LARGE SCALE GENOMIC DNA]</scope>
    <source>
        <strain evidence="4">JCM 17441</strain>
    </source>
</reference>
<dbReference type="Proteomes" id="UP001500620">
    <property type="component" value="Unassembled WGS sequence"/>
</dbReference>
<name>A0ABP8DBM3_9ACTN</name>
<dbReference type="InterPro" id="IPR033469">
    <property type="entry name" value="CYTH-like_dom_sf"/>
</dbReference>
<dbReference type="SMART" id="SM00880">
    <property type="entry name" value="CHAD"/>
    <property type="match status" value="1"/>
</dbReference>
<dbReference type="InterPro" id="IPR023577">
    <property type="entry name" value="CYTH_domain"/>
</dbReference>
<dbReference type="CDD" id="cd07374">
    <property type="entry name" value="CYTH-like_Pase"/>
    <property type="match status" value="1"/>
</dbReference>
<dbReference type="Gene3D" id="1.40.20.10">
    <property type="entry name" value="CHAD domain"/>
    <property type="match status" value="1"/>
</dbReference>